<comment type="caution">
    <text evidence="2">The sequence shown here is derived from an EMBL/GenBank/DDBJ whole genome shotgun (WGS) entry which is preliminary data.</text>
</comment>
<evidence type="ECO:0008006" key="4">
    <source>
        <dbReference type="Google" id="ProtNLM"/>
    </source>
</evidence>
<protein>
    <recommendedName>
        <fullName evidence="4">Peptide hydrolase</fullName>
    </recommendedName>
</protein>
<reference evidence="2 3" key="1">
    <citation type="submission" date="2024-02" db="EMBL/GenBank/DDBJ databases">
        <title>A draft genome for the cacao thread blight pathogen Marasmius crinis-equi.</title>
        <authorList>
            <person name="Cohen S.P."/>
            <person name="Baruah I.K."/>
            <person name="Amoako-Attah I."/>
            <person name="Bukari Y."/>
            <person name="Meinhardt L.W."/>
            <person name="Bailey B.A."/>
        </authorList>
    </citation>
    <scope>NUCLEOTIDE SEQUENCE [LARGE SCALE GENOMIC DNA]</scope>
    <source>
        <strain evidence="2 3">GH-76</strain>
    </source>
</reference>
<dbReference type="Gene3D" id="3.40.630.10">
    <property type="entry name" value="Zn peptidases"/>
    <property type="match status" value="1"/>
</dbReference>
<evidence type="ECO:0000256" key="1">
    <source>
        <dbReference type="SAM" id="MobiDB-lite"/>
    </source>
</evidence>
<evidence type="ECO:0000313" key="3">
    <source>
        <dbReference type="Proteomes" id="UP001465976"/>
    </source>
</evidence>
<dbReference type="SUPFAM" id="SSF53187">
    <property type="entry name" value="Zn-dependent exopeptidases"/>
    <property type="match status" value="1"/>
</dbReference>
<organism evidence="2 3">
    <name type="scientific">Marasmius crinis-equi</name>
    <dbReference type="NCBI Taxonomy" id="585013"/>
    <lineage>
        <taxon>Eukaryota</taxon>
        <taxon>Fungi</taxon>
        <taxon>Dikarya</taxon>
        <taxon>Basidiomycota</taxon>
        <taxon>Agaricomycotina</taxon>
        <taxon>Agaricomycetes</taxon>
        <taxon>Agaricomycetidae</taxon>
        <taxon>Agaricales</taxon>
        <taxon>Marasmiineae</taxon>
        <taxon>Marasmiaceae</taxon>
        <taxon>Marasmius</taxon>
    </lineage>
</organism>
<evidence type="ECO:0000313" key="2">
    <source>
        <dbReference type="EMBL" id="KAL0581845.1"/>
    </source>
</evidence>
<name>A0ABR3G1X1_9AGAR</name>
<dbReference type="EMBL" id="JBAHYK010000003">
    <property type="protein sequence ID" value="KAL0581845.1"/>
    <property type="molecule type" value="Genomic_DNA"/>
</dbReference>
<feature type="compositionally biased region" description="Polar residues" evidence="1">
    <location>
        <begin position="34"/>
        <end position="48"/>
    </location>
</feature>
<keyword evidence="3" id="KW-1185">Reference proteome</keyword>
<accession>A0ABR3G1X1</accession>
<feature type="region of interest" description="Disordered" evidence="1">
    <location>
        <begin position="1"/>
        <end position="59"/>
    </location>
</feature>
<gene>
    <name evidence="2" type="ORF">V5O48_000213</name>
</gene>
<proteinExistence type="predicted"/>
<sequence length="375" mass="42322">MLVPIDTRTTPPAVRAPQIKSNSSSKDYRRKVPEQTSKSSPASIQDVRTPSRCGLRDNKPTVFADYRSEADDAINRIPTLLNRISIRDFRAKFDFESYNSQRYPPIQITRNNGFINTEEISIIGAHQDSQNYADPEADAWKTPHQGDGSGSMTILESYRVLSADFNPKRTVKFRWYAARNSASSAHKRDVVAMSQARARELGTKEVIGIITDKDWTDEGLSNLNQKLVETYLDIPWVDVSPAPLLPSFVLIISLNRRNVTKSAAPPVVDQSRIPQFLQFRCALPFFTLPPYPDPFLNSPPPTWTPTPTYKESIYEEWVSPAPLKFVVKKLTTHPPSHTDISEKFSFDHTLEFSKLAVSFAVELGGWEMGNGKMLM</sequence>
<dbReference type="Proteomes" id="UP001465976">
    <property type="component" value="Unassembled WGS sequence"/>
</dbReference>